<keyword evidence="2" id="KW-1185">Reference proteome</keyword>
<comment type="caution">
    <text evidence="1">The sequence shown here is derived from an EMBL/GenBank/DDBJ whole genome shotgun (WGS) entry which is preliminary data.</text>
</comment>
<name>A0AAV7PRL5_PLEWA</name>
<sequence length="148" mass="16565">MMRTCACLPYHYNGQIKGHDPELTAWATVDDPNPYAAEAAEPMLYPIQTQLNMILDAIAYTKSTLQHEISTMSRGLGLQRVGDHGLVDNVKDVEAAVDVLQPGHHALKLQMTELMDRVRVLEHCVIDTKERNCHDKIHIVGLPEGLEQ</sequence>
<proteinExistence type="predicted"/>
<dbReference type="EMBL" id="JANPWB010000011">
    <property type="protein sequence ID" value="KAJ1129902.1"/>
    <property type="molecule type" value="Genomic_DNA"/>
</dbReference>
<accession>A0AAV7PRL5</accession>
<evidence type="ECO:0000313" key="1">
    <source>
        <dbReference type="EMBL" id="KAJ1129902.1"/>
    </source>
</evidence>
<evidence type="ECO:0000313" key="2">
    <source>
        <dbReference type="Proteomes" id="UP001066276"/>
    </source>
</evidence>
<reference evidence="1" key="1">
    <citation type="journal article" date="2022" name="bioRxiv">
        <title>Sequencing and chromosome-scale assembly of the giantPleurodeles waltlgenome.</title>
        <authorList>
            <person name="Brown T."/>
            <person name="Elewa A."/>
            <person name="Iarovenko S."/>
            <person name="Subramanian E."/>
            <person name="Araus A.J."/>
            <person name="Petzold A."/>
            <person name="Susuki M."/>
            <person name="Suzuki K.-i.T."/>
            <person name="Hayashi T."/>
            <person name="Toyoda A."/>
            <person name="Oliveira C."/>
            <person name="Osipova E."/>
            <person name="Leigh N.D."/>
            <person name="Simon A."/>
            <person name="Yun M.H."/>
        </authorList>
    </citation>
    <scope>NUCLEOTIDE SEQUENCE</scope>
    <source>
        <strain evidence="1">20211129_DDA</strain>
        <tissue evidence="1">Liver</tissue>
    </source>
</reference>
<gene>
    <name evidence="1" type="ORF">NDU88_008263</name>
</gene>
<dbReference type="AlphaFoldDB" id="A0AAV7PRL5"/>
<organism evidence="1 2">
    <name type="scientific">Pleurodeles waltl</name>
    <name type="common">Iberian ribbed newt</name>
    <dbReference type="NCBI Taxonomy" id="8319"/>
    <lineage>
        <taxon>Eukaryota</taxon>
        <taxon>Metazoa</taxon>
        <taxon>Chordata</taxon>
        <taxon>Craniata</taxon>
        <taxon>Vertebrata</taxon>
        <taxon>Euteleostomi</taxon>
        <taxon>Amphibia</taxon>
        <taxon>Batrachia</taxon>
        <taxon>Caudata</taxon>
        <taxon>Salamandroidea</taxon>
        <taxon>Salamandridae</taxon>
        <taxon>Pleurodelinae</taxon>
        <taxon>Pleurodeles</taxon>
    </lineage>
</organism>
<protein>
    <submittedName>
        <fullName evidence="1">Uncharacterized protein</fullName>
    </submittedName>
</protein>
<dbReference type="Proteomes" id="UP001066276">
    <property type="component" value="Chromosome 7"/>
</dbReference>